<dbReference type="AlphaFoldDB" id="A0A166ATZ5"/>
<dbReference type="Proteomes" id="UP000077266">
    <property type="component" value="Unassembled WGS sequence"/>
</dbReference>
<gene>
    <name evidence="2" type="ORF">EXIGLDRAFT_585627</name>
</gene>
<sequence>YSQVKLELHGLFHALRAVRAYIYGVHCLIVEVDAKYIKGMLNNPDMQPNATINRWIAGVLLFNPTIVHVPATKHTGADGLSRRPASAEDKDEPDDPDEWLDN</sequence>
<protein>
    <recommendedName>
        <fullName evidence="4">Reverse transcriptase RNase H-like domain-containing protein</fullName>
    </recommendedName>
</protein>
<feature type="non-terminal residue" evidence="2">
    <location>
        <position position="1"/>
    </location>
</feature>
<keyword evidence="3" id="KW-1185">Reference proteome</keyword>
<evidence type="ECO:0000313" key="2">
    <source>
        <dbReference type="EMBL" id="KZV95169.1"/>
    </source>
</evidence>
<name>A0A166ATZ5_EXIGL</name>
<dbReference type="InParanoid" id="A0A166ATZ5"/>
<evidence type="ECO:0000313" key="3">
    <source>
        <dbReference type="Proteomes" id="UP000077266"/>
    </source>
</evidence>
<evidence type="ECO:0000256" key="1">
    <source>
        <dbReference type="SAM" id="MobiDB-lite"/>
    </source>
</evidence>
<evidence type="ECO:0008006" key="4">
    <source>
        <dbReference type="Google" id="ProtNLM"/>
    </source>
</evidence>
<accession>A0A166ATZ5</accession>
<feature type="region of interest" description="Disordered" evidence="1">
    <location>
        <begin position="73"/>
        <end position="102"/>
    </location>
</feature>
<feature type="non-terminal residue" evidence="2">
    <location>
        <position position="102"/>
    </location>
</feature>
<dbReference type="STRING" id="1314781.A0A166ATZ5"/>
<reference evidence="2 3" key="1">
    <citation type="journal article" date="2016" name="Mol. Biol. Evol.">
        <title>Comparative Genomics of Early-Diverging Mushroom-Forming Fungi Provides Insights into the Origins of Lignocellulose Decay Capabilities.</title>
        <authorList>
            <person name="Nagy L.G."/>
            <person name="Riley R."/>
            <person name="Tritt A."/>
            <person name="Adam C."/>
            <person name="Daum C."/>
            <person name="Floudas D."/>
            <person name="Sun H."/>
            <person name="Yadav J.S."/>
            <person name="Pangilinan J."/>
            <person name="Larsson K.H."/>
            <person name="Matsuura K."/>
            <person name="Barry K."/>
            <person name="Labutti K."/>
            <person name="Kuo R."/>
            <person name="Ohm R.A."/>
            <person name="Bhattacharya S.S."/>
            <person name="Shirouzu T."/>
            <person name="Yoshinaga Y."/>
            <person name="Martin F.M."/>
            <person name="Grigoriev I.V."/>
            <person name="Hibbett D.S."/>
        </authorList>
    </citation>
    <scope>NUCLEOTIDE SEQUENCE [LARGE SCALE GENOMIC DNA]</scope>
    <source>
        <strain evidence="2 3">HHB12029</strain>
    </source>
</reference>
<feature type="compositionally biased region" description="Acidic residues" evidence="1">
    <location>
        <begin position="89"/>
        <end position="102"/>
    </location>
</feature>
<organism evidence="2 3">
    <name type="scientific">Exidia glandulosa HHB12029</name>
    <dbReference type="NCBI Taxonomy" id="1314781"/>
    <lineage>
        <taxon>Eukaryota</taxon>
        <taxon>Fungi</taxon>
        <taxon>Dikarya</taxon>
        <taxon>Basidiomycota</taxon>
        <taxon>Agaricomycotina</taxon>
        <taxon>Agaricomycetes</taxon>
        <taxon>Auriculariales</taxon>
        <taxon>Exidiaceae</taxon>
        <taxon>Exidia</taxon>
    </lineage>
</organism>
<dbReference type="OrthoDB" id="3037028at2759"/>
<proteinExistence type="predicted"/>
<dbReference type="EMBL" id="KV425961">
    <property type="protein sequence ID" value="KZV95169.1"/>
    <property type="molecule type" value="Genomic_DNA"/>
</dbReference>